<evidence type="ECO:0000313" key="5">
    <source>
        <dbReference type="Proteomes" id="UP000216107"/>
    </source>
</evidence>
<evidence type="ECO:0000313" key="6">
    <source>
        <dbReference type="Proteomes" id="UP000623509"/>
    </source>
</evidence>
<reference evidence="4 5" key="2">
    <citation type="submission" date="2017-07" db="EMBL/GenBank/DDBJ databases">
        <title>Candidatus Dactylopiibacterium carminicum, a nitrogen-fixing symbiont of the cochineal insect Dactylopius coccus and Dactylopius opuntiae (Hemiptera: Coccoidea: Dactylopiidae).</title>
        <authorList>
            <person name="Vera A."/>
        </authorList>
    </citation>
    <scope>NUCLEOTIDE SEQUENCE [LARGE SCALE GENOMIC DNA]</scope>
    <source>
        <strain evidence="4 5">NFDCM</strain>
    </source>
</reference>
<dbReference type="AlphaFoldDB" id="A0A272EV32"/>
<accession>A0A272EV32</accession>
<dbReference type="Proteomes" id="UP000623509">
    <property type="component" value="Unassembled WGS sequence"/>
</dbReference>
<comment type="function">
    <text evidence="2">Antitoxin component of a type II toxin-antitoxin (TA) system.</text>
</comment>
<evidence type="ECO:0000313" key="3">
    <source>
        <dbReference type="EMBL" id="KAF7599858.1"/>
    </source>
</evidence>
<dbReference type="Pfam" id="PF02604">
    <property type="entry name" value="PhdYeFM_antitox"/>
    <property type="match status" value="1"/>
</dbReference>
<organism evidence="4 5">
    <name type="scientific">Candidatus Dactylopiibacterium carminicum</name>
    <dbReference type="NCBI Taxonomy" id="857335"/>
    <lineage>
        <taxon>Bacteria</taxon>
        <taxon>Pseudomonadati</taxon>
        <taxon>Pseudomonadota</taxon>
        <taxon>Betaproteobacteria</taxon>
        <taxon>Rhodocyclales</taxon>
        <taxon>Rhodocyclaceae</taxon>
        <taxon>Candidatus Dactylopiibacterium</taxon>
    </lineage>
</organism>
<sequence>MYISKDDPMESVSLTTLRQNIFQIADQVLATGEPVVIERHGQRLVLAPEKPPRLRVEELPRRYAIVGDPEDLVNAPTWNEADWNEPDNLGR</sequence>
<proteinExistence type="inferred from homology"/>
<comment type="similarity">
    <text evidence="1 2">Belongs to the phD/YefM antitoxin family.</text>
</comment>
<name>A0A272EV32_9RHOO</name>
<dbReference type="OrthoDB" id="517402at2"/>
<dbReference type="EMBL" id="MDUX01000013">
    <property type="protein sequence ID" value="KAF7599858.1"/>
    <property type="molecule type" value="Genomic_DNA"/>
</dbReference>
<gene>
    <name evidence="3" type="ORF">BGI27_05915</name>
    <name evidence="4" type="ORF">CGU29_05920</name>
</gene>
<dbReference type="InterPro" id="IPR006442">
    <property type="entry name" value="Antitoxin_Phd/YefM"/>
</dbReference>
<evidence type="ECO:0000313" key="4">
    <source>
        <dbReference type="EMBL" id="PAS93969.1"/>
    </source>
</evidence>
<comment type="caution">
    <text evidence="4">The sequence shown here is derived from an EMBL/GenBank/DDBJ whole genome shotgun (WGS) entry which is preliminary data.</text>
</comment>
<protein>
    <recommendedName>
        <fullName evidence="2">Antitoxin</fullName>
    </recommendedName>
</protein>
<dbReference type="InterPro" id="IPR036165">
    <property type="entry name" value="YefM-like_sf"/>
</dbReference>
<dbReference type="Proteomes" id="UP000216107">
    <property type="component" value="Unassembled WGS sequence"/>
</dbReference>
<dbReference type="Gene3D" id="3.40.1620.10">
    <property type="entry name" value="YefM-like domain"/>
    <property type="match status" value="1"/>
</dbReference>
<reference evidence="3 6" key="1">
    <citation type="submission" date="2016-08" db="EMBL/GenBank/DDBJ databases">
        <title>Candidatus Dactylopiibacterium carminicum genome sequence.</title>
        <authorList>
            <person name="Ramirez-Puebla S.T."/>
            <person name="Ormeno-Orrillo E."/>
            <person name="Vera-Ponce De Leon A."/>
            <person name="Luis L."/>
            <person name="Sanchez-Flores A."/>
            <person name="Monica R."/>
            <person name="Martinez-Romero E."/>
        </authorList>
    </citation>
    <scope>NUCLEOTIDE SEQUENCE [LARGE SCALE GENOMIC DNA]</scope>
    <source>
        <strain evidence="3">END1</strain>
    </source>
</reference>
<dbReference type="SUPFAM" id="SSF143120">
    <property type="entry name" value="YefM-like"/>
    <property type="match status" value="1"/>
</dbReference>
<evidence type="ECO:0000256" key="2">
    <source>
        <dbReference type="RuleBase" id="RU362080"/>
    </source>
</evidence>
<evidence type="ECO:0000256" key="1">
    <source>
        <dbReference type="ARBA" id="ARBA00009981"/>
    </source>
</evidence>
<dbReference type="EMBL" id="NMRN01000011">
    <property type="protein sequence ID" value="PAS93969.1"/>
    <property type="molecule type" value="Genomic_DNA"/>
</dbReference>
<keyword evidence="6" id="KW-1185">Reference proteome</keyword>